<dbReference type="InterPro" id="IPR018541">
    <property type="entry name" value="Ftsk_gamma"/>
</dbReference>
<evidence type="ECO:0000256" key="3">
    <source>
        <dbReference type="ARBA" id="ARBA00022840"/>
    </source>
</evidence>
<dbReference type="InterPro" id="IPR050206">
    <property type="entry name" value="FtsK/SpoIIIE/SftA"/>
</dbReference>
<protein>
    <recommendedName>
        <fullName evidence="7">FtsK domain-containing protein</fullName>
    </recommendedName>
</protein>
<dbReference type="InterPro" id="IPR036390">
    <property type="entry name" value="WH_DNA-bd_sf"/>
</dbReference>
<dbReference type="InterPro" id="IPR003593">
    <property type="entry name" value="AAA+_ATPase"/>
</dbReference>
<dbReference type="InterPro" id="IPR027417">
    <property type="entry name" value="P-loop_NTPase"/>
</dbReference>
<keyword evidence="4" id="KW-0238">DNA-binding</keyword>
<comment type="caution">
    <text evidence="8">The sequence shown here is derived from an EMBL/GenBank/DDBJ whole genome shotgun (WGS) entry which is preliminary data.</text>
</comment>
<evidence type="ECO:0000313" key="8">
    <source>
        <dbReference type="EMBL" id="OGG78385.1"/>
    </source>
</evidence>
<dbReference type="Pfam" id="PF01580">
    <property type="entry name" value="FtsK_SpoIIIE"/>
    <property type="match status" value="1"/>
</dbReference>
<dbReference type="SUPFAM" id="SSF52540">
    <property type="entry name" value="P-loop containing nucleoside triphosphate hydrolases"/>
    <property type="match status" value="1"/>
</dbReference>
<keyword evidence="3 5" id="KW-0067">ATP-binding</keyword>
<dbReference type="Gene3D" id="3.30.980.40">
    <property type="match status" value="1"/>
</dbReference>
<organism evidence="8 9">
    <name type="scientific">Candidatus Kaiserbacteria bacterium RIFCSPLOWO2_01_FULL_52_12b</name>
    <dbReference type="NCBI Taxonomy" id="1798509"/>
    <lineage>
        <taxon>Bacteria</taxon>
        <taxon>Candidatus Kaiseribacteriota</taxon>
    </lineage>
</organism>
<accession>A0A1F6EXN7</accession>
<gene>
    <name evidence="8" type="ORF">A3A36_00325</name>
</gene>
<comment type="similarity">
    <text evidence="1">Belongs to the FtsK/SpoIIIE/SftA family.</text>
</comment>
<keyword evidence="2 5" id="KW-0547">Nucleotide-binding</keyword>
<dbReference type="Pfam" id="PF17854">
    <property type="entry name" value="FtsK_alpha"/>
    <property type="match status" value="1"/>
</dbReference>
<dbReference type="Pfam" id="PF09397">
    <property type="entry name" value="FtsK_gamma"/>
    <property type="match status" value="1"/>
</dbReference>
<feature type="transmembrane region" description="Helical" evidence="6">
    <location>
        <begin position="62"/>
        <end position="85"/>
    </location>
</feature>
<dbReference type="PANTHER" id="PTHR22683">
    <property type="entry name" value="SPORULATION PROTEIN RELATED"/>
    <property type="match status" value="1"/>
</dbReference>
<dbReference type="Proteomes" id="UP000178811">
    <property type="component" value="Unassembled WGS sequence"/>
</dbReference>
<dbReference type="PANTHER" id="PTHR22683:SF41">
    <property type="entry name" value="DNA TRANSLOCASE FTSK"/>
    <property type="match status" value="1"/>
</dbReference>
<dbReference type="AlphaFoldDB" id="A0A1F6EXN7"/>
<evidence type="ECO:0000256" key="4">
    <source>
        <dbReference type="ARBA" id="ARBA00023125"/>
    </source>
</evidence>
<feature type="transmembrane region" description="Helical" evidence="6">
    <location>
        <begin position="97"/>
        <end position="115"/>
    </location>
</feature>
<dbReference type="GO" id="GO:0005524">
    <property type="term" value="F:ATP binding"/>
    <property type="evidence" value="ECO:0007669"/>
    <property type="project" value="UniProtKB-UniRule"/>
</dbReference>
<evidence type="ECO:0000259" key="7">
    <source>
        <dbReference type="PROSITE" id="PS50901"/>
    </source>
</evidence>
<dbReference type="InterPro" id="IPR002543">
    <property type="entry name" value="FtsK_dom"/>
</dbReference>
<feature type="binding site" evidence="5">
    <location>
        <begin position="393"/>
        <end position="400"/>
    </location>
    <ligand>
        <name>ATP</name>
        <dbReference type="ChEBI" id="CHEBI:30616"/>
    </ligand>
</feature>
<dbReference type="EMBL" id="MFLW01000009">
    <property type="protein sequence ID" value="OGG78385.1"/>
    <property type="molecule type" value="Genomic_DNA"/>
</dbReference>
<evidence type="ECO:0000256" key="5">
    <source>
        <dbReference type="PROSITE-ProRule" id="PRU00289"/>
    </source>
</evidence>
<proteinExistence type="inferred from homology"/>
<feature type="transmembrane region" description="Helical" evidence="6">
    <location>
        <begin position="135"/>
        <end position="163"/>
    </location>
</feature>
<dbReference type="GO" id="GO:0003677">
    <property type="term" value="F:DNA binding"/>
    <property type="evidence" value="ECO:0007669"/>
    <property type="project" value="UniProtKB-KW"/>
</dbReference>
<keyword evidence="6" id="KW-0472">Membrane</keyword>
<reference evidence="8 9" key="1">
    <citation type="journal article" date="2016" name="Nat. Commun.">
        <title>Thousands of microbial genomes shed light on interconnected biogeochemical processes in an aquifer system.</title>
        <authorList>
            <person name="Anantharaman K."/>
            <person name="Brown C.T."/>
            <person name="Hug L.A."/>
            <person name="Sharon I."/>
            <person name="Castelle C.J."/>
            <person name="Probst A.J."/>
            <person name="Thomas B.C."/>
            <person name="Singh A."/>
            <person name="Wilkins M.J."/>
            <person name="Karaoz U."/>
            <person name="Brodie E.L."/>
            <person name="Williams K.H."/>
            <person name="Hubbard S.S."/>
            <person name="Banfield J.F."/>
        </authorList>
    </citation>
    <scope>NUCLEOTIDE SEQUENCE [LARGE SCALE GENOMIC DNA]</scope>
</reference>
<name>A0A1F6EXN7_9BACT</name>
<keyword evidence="6" id="KW-0812">Transmembrane</keyword>
<feature type="domain" description="FtsK" evidence="7">
    <location>
        <begin position="376"/>
        <end position="584"/>
    </location>
</feature>
<keyword evidence="6" id="KW-1133">Transmembrane helix</keyword>
<dbReference type="Gene3D" id="3.40.50.300">
    <property type="entry name" value="P-loop containing nucleotide triphosphate hydrolases"/>
    <property type="match status" value="1"/>
</dbReference>
<evidence type="ECO:0000256" key="1">
    <source>
        <dbReference type="ARBA" id="ARBA00006474"/>
    </source>
</evidence>
<evidence type="ECO:0000313" key="9">
    <source>
        <dbReference type="Proteomes" id="UP000178811"/>
    </source>
</evidence>
<dbReference type="InterPro" id="IPR041027">
    <property type="entry name" value="FtsK_alpha"/>
</dbReference>
<dbReference type="InterPro" id="IPR036388">
    <property type="entry name" value="WH-like_DNA-bd_sf"/>
</dbReference>
<sequence length="749" mass="79941">MSRKNGNSARRERGTREEEVKEYDTLIRYASAIVLLAAGVLLILAVFGAAGPVGTATITWSYAIVGVGAFLLPLALIAVGLYAGFGRPALAPLTASGLLIIVASVLAFAGLFPGARFGGKTGTWFGEILAGFFGFWGSFVLLVATIAIGVAILIDLEALAVLLGENISSLWKRLRSRGGSADEDIEEEFVDVVGVPETEDGMHESEEQTLGYLSEHEPVVTVFNRPVNGTLIGTGIANFDAEYNPPPLGILGADRGRPGVGDIKANANIIKRTFQNFGIHLEMDEVSVGPTVTRYAVKPAEGVRLSKIVSLANNLELALAAHPVRIEAPIPGKSLVGIEVPNTTKATIGLGGLLSTPEWSESNKPLLAALGRDIAGTPHYVNISKMPHALVAGATGSGKSVAIHSLITSLLYRNGPNQLRFIMIDPKRVELTAYNGIPHLLAPVITNPKKTIFSLKWAAKEMERRYNILEAEHVRDIDSYHATVFEPARASAKGGSASGGKHSADMPEALPFIVIVIDELADIMHSYPRELEAAIVRLAQMSRAVGIHLVLSTQRPSVNVITGLIKANVPTRMALQVASQIDSRTILDGAGAETLLGAGDMLYLSSEMQKPVRIQTAFISENEVKKVVSYIKNHNAGDLSSIDFGGQGAGVDTTDVFASLYDNGMDDDIDDTLYEDARATVEEAGRASTSYLQRKLKIGYSRAARLMDVLEARGVIGAADGSKPREVLTVAPTKRRDDAPIPGEEETVF</sequence>
<dbReference type="Gene3D" id="1.10.10.10">
    <property type="entry name" value="Winged helix-like DNA-binding domain superfamily/Winged helix DNA-binding domain"/>
    <property type="match status" value="1"/>
</dbReference>
<dbReference type="SUPFAM" id="SSF46785">
    <property type="entry name" value="Winged helix' DNA-binding domain"/>
    <property type="match status" value="1"/>
</dbReference>
<dbReference type="SMART" id="SM00382">
    <property type="entry name" value="AAA"/>
    <property type="match status" value="1"/>
</dbReference>
<dbReference type="PROSITE" id="PS50901">
    <property type="entry name" value="FTSK"/>
    <property type="match status" value="1"/>
</dbReference>
<feature type="transmembrane region" description="Helical" evidence="6">
    <location>
        <begin position="26"/>
        <end position="50"/>
    </location>
</feature>
<evidence type="ECO:0000256" key="6">
    <source>
        <dbReference type="SAM" id="Phobius"/>
    </source>
</evidence>
<dbReference type="SMART" id="SM00843">
    <property type="entry name" value="Ftsk_gamma"/>
    <property type="match status" value="1"/>
</dbReference>
<evidence type="ECO:0000256" key="2">
    <source>
        <dbReference type="ARBA" id="ARBA00022741"/>
    </source>
</evidence>